<dbReference type="Proteomes" id="UP000887116">
    <property type="component" value="Unassembled WGS sequence"/>
</dbReference>
<protein>
    <submittedName>
        <fullName evidence="1">Uncharacterized protein</fullName>
    </submittedName>
</protein>
<reference evidence="1" key="1">
    <citation type="submission" date="2020-07" db="EMBL/GenBank/DDBJ databases">
        <title>Multicomponent nature underlies the extraordinary mechanical properties of spider dragline silk.</title>
        <authorList>
            <person name="Kono N."/>
            <person name="Nakamura H."/>
            <person name="Mori M."/>
            <person name="Yoshida Y."/>
            <person name="Ohtoshi R."/>
            <person name="Malay A.D."/>
            <person name="Moran D.A.P."/>
            <person name="Tomita M."/>
            <person name="Numata K."/>
            <person name="Arakawa K."/>
        </authorList>
    </citation>
    <scope>NUCLEOTIDE SEQUENCE</scope>
</reference>
<dbReference type="EMBL" id="BMAO01039446">
    <property type="protein sequence ID" value="GFR31477.1"/>
    <property type="molecule type" value="Genomic_DNA"/>
</dbReference>
<evidence type="ECO:0000313" key="1">
    <source>
        <dbReference type="EMBL" id="GFR31477.1"/>
    </source>
</evidence>
<evidence type="ECO:0000313" key="2">
    <source>
        <dbReference type="Proteomes" id="UP000887116"/>
    </source>
</evidence>
<keyword evidence="2" id="KW-1185">Reference proteome</keyword>
<dbReference type="OrthoDB" id="10442724at2759"/>
<organism evidence="1 2">
    <name type="scientific">Trichonephila clavata</name>
    <name type="common">Joro spider</name>
    <name type="synonym">Nephila clavata</name>
    <dbReference type="NCBI Taxonomy" id="2740835"/>
    <lineage>
        <taxon>Eukaryota</taxon>
        <taxon>Metazoa</taxon>
        <taxon>Ecdysozoa</taxon>
        <taxon>Arthropoda</taxon>
        <taxon>Chelicerata</taxon>
        <taxon>Arachnida</taxon>
        <taxon>Araneae</taxon>
        <taxon>Araneomorphae</taxon>
        <taxon>Entelegynae</taxon>
        <taxon>Araneoidea</taxon>
        <taxon>Nephilidae</taxon>
        <taxon>Trichonephila</taxon>
    </lineage>
</organism>
<name>A0A8X6M4C2_TRICU</name>
<gene>
    <name evidence="1" type="ORF">TNCT_250891</name>
</gene>
<dbReference type="AlphaFoldDB" id="A0A8X6M4C2"/>
<comment type="caution">
    <text evidence="1">The sequence shown here is derived from an EMBL/GenBank/DDBJ whole genome shotgun (WGS) entry which is preliminary data.</text>
</comment>
<accession>A0A8X6M4C2</accession>
<proteinExistence type="predicted"/>
<sequence length="77" mass="8881">MALLQCLRKAETSPHLSPGRYGEKVRFEFVAKGEMRAVIRYEWAVEYQEQKFITASWKSMGRCDVEANGAEMVSHIQ</sequence>